<evidence type="ECO:0000259" key="9">
    <source>
        <dbReference type="PROSITE" id="PS50888"/>
    </source>
</evidence>
<feature type="compositionally biased region" description="Polar residues" evidence="7">
    <location>
        <begin position="521"/>
        <end position="534"/>
    </location>
</feature>
<dbReference type="GO" id="GO:0046983">
    <property type="term" value="F:protein dimerization activity"/>
    <property type="evidence" value="ECO:0007669"/>
    <property type="project" value="InterPro"/>
</dbReference>
<accession>A0AAN8Q0F9</accession>
<evidence type="ECO:0000256" key="7">
    <source>
        <dbReference type="SAM" id="MobiDB-lite"/>
    </source>
</evidence>
<dbReference type="SUPFAM" id="SSF47459">
    <property type="entry name" value="HLH, helix-loop-helix DNA-binding domain"/>
    <property type="match status" value="1"/>
</dbReference>
<dbReference type="GO" id="GO:0003677">
    <property type="term" value="F:DNA binding"/>
    <property type="evidence" value="ECO:0007669"/>
    <property type="project" value="UniProtKB-KW"/>
</dbReference>
<evidence type="ECO:0008006" key="12">
    <source>
        <dbReference type="Google" id="ProtNLM"/>
    </source>
</evidence>
<feature type="compositionally biased region" description="Polar residues" evidence="7">
    <location>
        <begin position="576"/>
        <end position="587"/>
    </location>
</feature>
<dbReference type="GO" id="GO:0005737">
    <property type="term" value="C:cytoplasm"/>
    <property type="evidence" value="ECO:0007669"/>
    <property type="project" value="InterPro"/>
</dbReference>
<dbReference type="Gene3D" id="4.10.280.10">
    <property type="entry name" value="Helix-loop-helix DNA-binding domain"/>
    <property type="match status" value="1"/>
</dbReference>
<gene>
    <name evidence="10" type="ORF">RUM43_003235</name>
</gene>
<dbReference type="GO" id="GO:0005634">
    <property type="term" value="C:nucleus"/>
    <property type="evidence" value="ECO:0007669"/>
    <property type="project" value="UniProtKB-SubCell"/>
</dbReference>
<dbReference type="PRINTS" id="PR00785">
    <property type="entry name" value="NCTRNSLOCATR"/>
</dbReference>
<dbReference type="PANTHER" id="PTHR23042">
    <property type="entry name" value="CIRCADIAN PROTEIN CLOCK/ARNT/BMAL/PAS"/>
    <property type="match status" value="1"/>
</dbReference>
<dbReference type="GO" id="GO:0003700">
    <property type="term" value="F:DNA-binding transcription factor activity"/>
    <property type="evidence" value="ECO:0007669"/>
    <property type="project" value="InterPro"/>
</dbReference>
<protein>
    <recommendedName>
        <fullName evidence="12">Cycle</fullName>
    </recommendedName>
</protein>
<comment type="subcellular location">
    <subcellularLocation>
        <location evidence="1">Nucleus</location>
    </subcellularLocation>
</comment>
<dbReference type="PROSITE" id="PS50112">
    <property type="entry name" value="PAS"/>
    <property type="match status" value="2"/>
</dbReference>
<keyword evidence="3" id="KW-0805">Transcription regulation</keyword>
<reference evidence="10 11" key="1">
    <citation type="submission" date="2023-10" db="EMBL/GenBank/DDBJ databases">
        <title>Genomes of two closely related lineages of the louse Polyplax serrata with different host specificities.</title>
        <authorList>
            <person name="Martinu J."/>
            <person name="Tarabai H."/>
            <person name="Stefka J."/>
            <person name="Hypsa V."/>
        </authorList>
    </citation>
    <scope>NUCLEOTIDE SEQUENCE [LARGE SCALE GENOMIC DNA]</scope>
    <source>
        <strain evidence="10">HR10_N</strain>
    </source>
</reference>
<feature type="region of interest" description="Disordered" evidence="7">
    <location>
        <begin position="617"/>
        <end position="638"/>
    </location>
</feature>
<sequence length="720" mass="80153">MQIGMVASNIGMPEPSSYSRILDGSSEEREYIDMENLKPRAHSMPVTLQQIVQPNSVPQNAYYDLMPVSSNACPSSMYMGGSATGMQSHSTSVDMEMERLTTIREHKILGKRKNICQQDYDDDLSSRDDKSVRTNNDKKQNHSEIEKRRRDKMNTYITELASMVPICHANPRKLDKLTVLRMAVQHLRSIRGTVHSYTEGHYKPTFLSDEELKHLILQAADGFLFVVGCDRGRILFVSESVSQILNYSQSDLLGQSWFDILHPRDVAKVKEQLSSSDLSPRERLIDSKTMLPVKTDVPQGITRLCPGARRSFLCRMKRRALVQVKEEADTTTGCHKPRKKQQNSDKKYSVIHCTGYLKSWAPAKLGLEETEGENDSEVCNLSCLVAVGRIQSQVPAHHYLPVPNLKHFPFVSRHAIDGTFLFVDQRATLMLGFLPQELVGTNVYEYFHQEDIRTLSETHKLALQSLQATKTQSYRLRTRDGSYVRIQSEWRPFRNPWTKDIEYLISKNSVILSDVRTVDSSAVRSEGPTQSTRSYDPFQSGGNGMTSVHRVVTSHVGASLIGQQIAREAVLRRGENSPNASTPSPSGIENDATVPASSAEVRIFNHSTISTSVQNEVSRRGSSLQRMTSRDVNGNNLPSLKNAIRNNVTLTASAVDSGISPDAEMLEMMSGSVMSQSPQQTSTTNDGNDEAAMAVIMSLLEADAGLGGPVDFSGLPWPLP</sequence>
<dbReference type="Gene3D" id="3.30.450.20">
    <property type="entry name" value="PAS domain"/>
    <property type="match status" value="2"/>
</dbReference>
<dbReference type="PROSITE" id="PS50888">
    <property type="entry name" value="BHLH"/>
    <property type="match status" value="1"/>
</dbReference>
<evidence type="ECO:0000256" key="1">
    <source>
        <dbReference type="ARBA" id="ARBA00004123"/>
    </source>
</evidence>
<feature type="domain" description="PAS" evidence="8">
    <location>
        <begin position="417"/>
        <end position="466"/>
    </location>
</feature>
<feature type="region of interest" description="Disordered" evidence="7">
    <location>
        <begin position="120"/>
        <end position="150"/>
    </location>
</feature>
<name>A0AAN8Q0F9_POLSC</name>
<evidence type="ECO:0000259" key="8">
    <source>
        <dbReference type="PROSITE" id="PS50112"/>
    </source>
</evidence>
<evidence type="ECO:0000313" key="11">
    <source>
        <dbReference type="Proteomes" id="UP001372834"/>
    </source>
</evidence>
<dbReference type="CDD" id="cd00130">
    <property type="entry name" value="PAS"/>
    <property type="match status" value="2"/>
</dbReference>
<dbReference type="NCBIfam" id="TIGR00229">
    <property type="entry name" value="sensory_box"/>
    <property type="match status" value="1"/>
</dbReference>
<dbReference type="InterPro" id="IPR001610">
    <property type="entry name" value="PAC"/>
</dbReference>
<dbReference type="SMART" id="SM00353">
    <property type="entry name" value="HLH"/>
    <property type="match status" value="1"/>
</dbReference>
<evidence type="ECO:0000313" key="10">
    <source>
        <dbReference type="EMBL" id="KAK6629418.1"/>
    </source>
</evidence>
<dbReference type="InterPro" id="IPR035965">
    <property type="entry name" value="PAS-like_dom_sf"/>
</dbReference>
<keyword evidence="6" id="KW-0539">Nucleus</keyword>
<feature type="region of interest" description="Disordered" evidence="7">
    <location>
        <begin position="572"/>
        <end position="592"/>
    </location>
</feature>
<dbReference type="EMBL" id="JAWJWE010000036">
    <property type="protein sequence ID" value="KAK6629418.1"/>
    <property type="molecule type" value="Genomic_DNA"/>
</dbReference>
<dbReference type="InterPro" id="IPR001067">
    <property type="entry name" value="Nuc_translocat"/>
</dbReference>
<dbReference type="InterPro" id="IPR000014">
    <property type="entry name" value="PAS"/>
</dbReference>
<keyword evidence="2" id="KW-0677">Repeat</keyword>
<evidence type="ECO:0000256" key="4">
    <source>
        <dbReference type="ARBA" id="ARBA00023125"/>
    </source>
</evidence>
<dbReference type="SMART" id="SM00086">
    <property type="entry name" value="PAC"/>
    <property type="match status" value="1"/>
</dbReference>
<dbReference type="AlphaFoldDB" id="A0AAN8Q0F9"/>
<feature type="compositionally biased region" description="Basic and acidic residues" evidence="7">
    <location>
        <begin position="124"/>
        <end position="148"/>
    </location>
</feature>
<dbReference type="Pfam" id="PF00989">
    <property type="entry name" value="PAS"/>
    <property type="match status" value="1"/>
</dbReference>
<feature type="domain" description="PAS" evidence="8">
    <location>
        <begin position="209"/>
        <end position="273"/>
    </location>
</feature>
<dbReference type="GO" id="GO:0005667">
    <property type="term" value="C:transcription regulator complex"/>
    <property type="evidence" value="ECO:0007669"/>
    <property type="project" value="InterPro"/>
</dbReference>
<dbReference type="Pfam" id="PF00010">
    <property type="entry name" value="HLH"/>
    <property type="match status" value="1"/>
</dbReference>
<dbReference type="InterPro" id="IPR050933">
    <property type="entry name" value="Circadian_TF"/>
</dbReference>
<dbReference type="InterPro" id="IPR011598">
    <property type="entry name" value="bHLH_dom"/>
</dbReference>
<evidence type="ECO:0000256" key="2">
    <source>
        <dbReference type="ARBA" id="ARBA00022737"/>
    </source>
</evidence>
<feature type="region of interest" description="Disordered" evidence="7">
    <location>
        <begin position="521"/>
        <end position="542"/>
    </location>
</feature>
<dbReference type="SMART" id="SM00091">
    <property type="entry name" value="PAS"/>
    <property type="match status" value="2"/>
</dbReference>
<evidence type="ECO:0000256" key="6">
    <source>
        <dbReference type="ARBA" id="ARBA00023242"/>
    </source>
</evidence>
<feature type="domain" description="BHLH" evidence="9">
    <location>
        <begin position="137"/>
        <end position="190"/>
    </location>
</feature>
<dbReference type="SUPFAM" id="SSF55785">
    <property type="entry name" value="PYP-like sensor domain (PAS domain)"/>
    <property type="match status" value="2"/>
</dbReference>
<comment type="caution">
    <text evidence="10">The sequence shown here is derived from an EMBL/GenBank/DDBJ whole genome shotgun (WGS) entry which is preliminary data.</text>
</comment>
<dbReference type="Proteomes" id="UP001372834">
    <property type="component" value="Unassembled WGS sequence"/>
</dbReference>
<dbReference type="GO" id="GO:0045944">
    <property type="term" value="P:positive regulation of transcription by RNA polymerase II"/>
    <property type="evidence" value="ECO:0007669"/>
    <property type="project" value="UniProtKB-ARBA"/>
</dbReference>
<proteinExistence type="predicted"/>
<dbReference type="InterPro" id="IPR013767">
    <property type="entry name" value="PAS_fold"/>
</dbReference>
<keyword evidence="5" id="KW-0804">Transcription</keyword>
<evidence type="ECO:0000256" key="3">
    <source>
        <dbReference type="ARBA" id="ARBA00023015"/>
    </source>
</evidence>
<evidence type="ECO:0000256" key="5">
    <source>
        <dbReference type="ARBA" id="ARBA00023163"/>
    </source>
</evidence>
<organism evidence="10 11">
    <name type="scientific">Polyplax serrata</name>
    <name type="common">Common mouse louse</name>
    <dbReference type="NCBI Taxonomy" id="468196"/>
    <lineage>
        <taxon>Eukaryota</taxon>
        <taxon>Metazoa</taxon>
        <taxon>Ecdysozoa</taxon>
        <taxon>Arthropoda</taxon>
        <taxon>Hexapoda</taxon>
        <taxon>Insecta</taxon>
        <taxon>Pterygota</taxon>
        <taxon>Neoptera</taxon>
        <taxon>Paraneoptera</taxon>
        <taxon>Psocodea</taxon>
        <taxon>Troctomorpha</taxon>
        <taxon>Phthiraptera</taxon>
        <taxon>Anoplura</taxon>
        <taxon>Polyplacidae</taxon>
        <taxon>Polyplax</taxon>
    </lineage>
</organism>
<dbReference type="InterPro" id="IPR036638">
    <property type="entry name" value="HLH_DNA-bd_sf"/>
</dbReference>
<keyword evidence="4" id="KW-0238">DNA-binding</keyword>
<dbReference type="Pfam" id="PF14598">
    <property type="entry name" value="PAS_11"/>
    <property type="match status" value="1"/>
</dbReference>